<gene>
    <name evidence="5" type="ORF">NV381_35650</name>
</gene>
<dbReference type="InterPro" id="IPR018060">
    <property type="entry name" value="HTH_AraC"/>
</dbReference>
<dbReference type="InterPro" id="IPR003313">
    <property type="entry name" value="AraC-bd"/>
</dbReference>
<dbReference type="SUPFAM" id="SSF51215">
    <property type="entry name" value="Regulatory protein AraC"/>
    <property type="match status" value="1"/>
</dbReference>
<evidence type="ECO:0000256" key="1">
    <source>
        <dbReference type="ARBA" id="ARBA00023015"/>
    </source>
</evidence>
<dbReference type="PROSITE" id="PS01124">
    <property type="entry name" value="HTH_ARAC_FAMILY_2"/>
    <property type="match status" value="1"/>
</dbReference>
<name>A0ABT1YUV5_9BACL</name>
<evidence type="ECO:0000313" key="5">
    <source>
        <dbReference type="EMBL" id="MCR8636525.1"/>
    </source>
</evidence>
<keyword evidence="2" id="KW-0238">DNA-binding</keyword>
<dbReference type="Gene3D" id="2.60.120.10">
    <property type="entry name" value="Jelly Rolls"/>
    <property type="match status" value="1"/>
</dbReference>
<dbReference type="Pfam" id="PF12833">
    <property type="entry name" value="HTH_18"/>
    <property type="match status" value="1"/>
</dbReference>
<sequence length="287" mass="33009">MNKLSDITPSIRVAHHYKFFSGEHFSENRIGYCYAFHLFDGGRGKVRVDGKLYSVNKGSLFFIRPEQVHSFYPDPVQPFRSYNIYCELWQEPALATNKHLAWNPADFDSSLLTPVHSCSELDVIPSVMQLQQYPVMQEMFACIVSSHNQAANPYKQQITRSLLHGWLLKLYSDCLSQDAFNPRIQRLMDLIEQNPAINYTDILRQSGIRKTQLHESFKKMSGMSPKSFIQKAIMKQAAAELLESSRSVSDISDLLGFSSIHYFSKRFTSYYGISPTAFRLGHNDRKK</sequence>
<dbReference type="InterPro" id="IPR014710">
    <property type="entry name" value="RmlC-like_jellyroll"/>
</dbReference>
<comment type="caution">
    <text evidence="5">The sequence shown here is derived from an EMBL/GenBank/DDBJ whole genome shotgun (WGS) entry which is preliminary data.</text>
</comment>
<evidence type="ECO:0000259" key="4">
    <source>
        <dbReference type="PROSITE" id="PS01124"/>
    </source>
</evidence>
<keyword evidence="6" id="KW-1185">Reference proteome</keyword>
<evidence type="ECO:0000256" key="3">
    <source>
        <dbReference type="ARBA" id="ARBA00023163"/>
    </source>
</evidence>
<dbReference type="InterPro" id="IPR037923">
    <property type="entry name" value="HTH-like"/>
</dbReference>
<dbReference type="Gene3D" id="1.10.10.60">
    <property type="entry name" value="Homeodomain-like"/>
    <property type="match status" value="2"/>
</dbReference>
<dbReference type="EMBL" id="JANQBD010000045">
    <property type="protein sequence ID" value="MCR8636525.1"/>
    <property type="molecule type" value="Genomic_DNA"/>
</dbReference>
<dbReference type="Proteomes" id="UP001300012">
    <property type="component" value="Unassembled WGS sequence"/>
</dbReference>
<dbReference type="Pfam" id="PF02311">
    <property type="entry name" value="AraC_binding"/>
    <property type="match status" value="1"/>
</dbReference>
<dbReference type="PRINTS" id="PR00032">
    <property type="entry name" value="HTHARAC"/>
</dbReference>
<dbReference type="InterPro" id="IPR020449">
    <property type="entry name" value="Tscrpt_reg_AraC-type_HTH"/>
</dbReference>
<proteinExistence type="predicted"/>
<accession>A0ABT1YUV5</accession>
<keyword evidence="3" id="KW-0804">Transcription</keyword>
<dbReference type="SUPFAM" id="SSF46689">
    <property type="entry name" value="Homeodomain-like"/>
    <property type="match status" value="1"/>
</dbReference>
<dbReference type="RefSeq" id="WP_258218024.1">
    <property type="nucleotide sequence ID" value="NZ_JANQBD010000045.1"/>
</dbReference>
<feature type="domain" description="HTH araC/xylS-type" evidence="4">
    <location>
        <begin position="182"/>
        <end position="281"/>
    </location>
</feature>
<dbReference type="SMART" id="SM00342">
    <property type="entry name" value="HTH_ARAC"/>
    <property type="match status" value="1"/>
</dbReference>
<protein>
    <submittedName>
        <fullName evidence="5">AraC family transcriptional regulator</fullName>
    </submittedName>
</protein>
<organism evidence="5 6">
    <name type="scientific">Paenibacillus radicis</name>
    <name type="common">ex Xue et al. 2023</name>
    <dbReference type="NCBI Taxonomy" id="2972489"/>
    <lineage>
        <taxon>Bacteria</taxon>
        <taxon>Bacillati</taxon>
        <taxon>Bacillota</taxon>
        <taxon>Bacilli</taxon>
        <taxon>Bacillales</taxon>
        <taxon>Paenibacillaceae</taxon>
        <taxon>Paenibacillus</taxon>
    </lineage>
</organism>
<evidence type="ECO:0000256" key="2">
    <source>
        <dbReference type="ARBA" id="ARBA00023125"/>
    </source>
</evidence>
<reference evidence="5 6" key="1">
    <citation type="submission" date="2022-08" db="EMBL/GenBank/DDBJ databases">
        <title>Paenibacillus endoradicis sp. nov., Paenibacillus radicibacter sp. nov and Paenibacillus pararadicis sp. nov., three cold-adapted plant growth-promoting bacteria isolated from root of Larix gmelinii in Great Khingan.</title>
        <authorList>
            <person name="Xue H."/>
        </authorList>
    </citation>
    <scope>NUCLEOTIDE SEQUENCE [LARGE SCALE GENOMIC DNA]</scope>
    <source>
        <strain evidence="5 6">N5-1-1-5</strain>
    </source>
</reference>
<dbReference type="PANTHER" id="PTHR43280:SF28">
    <property type="entry name" value="HTH-TYPE TRANSCRIPTIONAL ACTIVATOR RHAS"/>
    <property type="match status" value="1"/>
</dbReference>
<evidence type="ECO:0000313" key="6">
    <source>
        <dbReference type="Proteomes" id="UP001300012"/>
    </source>
</evidence>
<keyword evidence="1" id="KW-0805">Transcription regulation</keyword>
<dbReference type="InterPro" id="IPR009057">
    <property type="entry name" value="Homeodomain-like_sf"/>
</dbReference>
<dbReference type="PANTHER" id="PTHR43280">
    <property type="entry name" value="ARAC-FAMILY TRANSCRIPTIONAL REGULATOR"/>
    <property type="match status" value="1"/>
</dbReference>